<feature type="transmembrane region" description="Helical" evidence="10">
    <location>
        <begin position="506"/>
        <end position="524"/>
    </location>
</feature>
<feature type="transmembrane region" description="Helical" evidence="10">
    <location>
        <begin position="467"/>
        <end position="494"/>
    </location>
</feature>
<dbReference type="PANTHER" id="PTHR22760:SF2">
    <property type="entry name" value="ALPHA-1,2-MANNOSYLTRANSFERASE ALG9"/>
    <property type="match status" value="1"/>
</dbReference>
<feature type="transmembrane region" description="Helical" evidence="10">
    <location>
        <begin position="300"/>
        <end position="324"/>
    </location>
</feature>
<feature type="region of interest" description="Disordered" evidence="11">
    <location>
        <begin position="781"/>
        <end position="803"/>
    </location>
</feature>
<name>A0A8J2JFW6_9HEXA</name>
<keyword evidence="7 10" id="KW-0256">Endoplasmic reticulum</keyword>
<keyword evidence="6 10" id="KW-0812">Transmembrane</keyword>
<evidence type="ECO:0000256" key="9">
    <source>
        <dbReference type="ARBA" id="ARBA00023136"/>
    </source>
</evidence>
<comment type="caution">
    <text evidence="12">The sequence shown here is derived from an EMBL/GenBank/DDBJ whole genome shotgun (WGS) entry which is preliminary data.</text>
</comment>
<evidence type="ECO:0000256" key="6">
    <source>
        <dbReference type="ARBA" id="ARBA00022692"/>
    </source>
</evidence>
<feature type="transmembrane region" description="Helical" evidence="10">
    <location>
        <begin position="336"/>
        <end position="359"/>
    </location>
</feature>
<organism evidence="12 13">
    <name type="scientific">Allacma fusca</name>
    <dbReference type="NCBI Taxonomy" id="39272"/>
    <lineage>
        <taxon>Eukaryota</taxon>
        <taxon>Metazoa</taxon>
        <taxon>Ecdysozoa</taxon>
        <taxon>Arthropoda</taxon>
        <taxon>Hexapoda</taxon>
        <taxon>Collembola</taxon>
        <taxon>Symphypleona</taxon>
        <taxon>Sminthuridae</taxon>
        <taxon>Allacma</taxon>
    </lineage>
</organism>
<evidence type="ECO:0000256" key="10">
    <source>
        <dbReference type="RuleBase" id="RU363075"/>
    </source>
</evidence>
<evidence type="ECO:0000256" key="11">
    <source>
        <dbReference type="SAM" id="MobiDB-lite"/>
    </source>
</evidence>
<dbReference type="GO" id="GO:0006487">
    <property type="term" value="P:protein N-linked glycosylation"/>
    <property type="evidence" value="ECO:0007669"/>
    <property type="project" value="TreeGrafter"/>
</dbReference>
<dbReference type="AlphaFoldDB" id="A0A8J2JFW6"/>
<feature type="compositionally biased region" description="Basic and acidic residues" evidence="11">
    <location>
        <begin position="793"/>
        <end position="803"/>
    </location>
</feature>
<dbReference type="EMBL" id="CAJVCH010061514">
    <property type="protein sequence ID" value="CAG7719440.1"/>
    <property type="molecule type" value="Genomic_DNA"/>
</dbReference>
<accession>A0A8J2JFW6</accession>
<keyword evidence="13" id="KW-1185">Reference proteome</keyword>
<dbReference type="EC" id="2.4.1.-" evidence="10"/>
<dbReference type="Proteomes" id="UP000708208">
    <property type="component" value="Unassembled WGS sequence"/>
</dbReference>
<keyword evidence="5" id="KW-0808">Transferase</keyword>
<evidence type="ECO:0000256" key="4">
    <source>
        <dbReference type="ARBA" id="ARBA00022676"/>
    </source>
</evidence>
<sequence length="803" mass="91424">MVVLVDLWIVRGNTGELVGCHVTAAKIGMSEVTLWADGHSLLRHNRRNKNDARDTGTWSRNAGILNSPSVCKCRSKLHAAQMKCRFESFFTVLSFARSSINKPEDPVSGGSRLTGENRYWNARRKISGTVISLDSVGQKLISMGGKANRGKSNPNKVSAASTANRTNKQYYVLRKDTDKSSLDDLSYNPGSKKGGRQSKWQKEEKLKTVVSIPVDNEWSPSPYSAFKLILSARFAAALWTSISDCDETYNYWEPTHYLLFGKGFQTWEYSPVYALRSYTYILIHAVPAKLYETLLKPNPLLVFFFLRCFLAFISAFTEVFLYKAIRNTFGGNVSRIALISSLFSAGMYISSSAYLPSAFSAYMTSLAIGAWLSNLDELAIFSVALSALLSWPFAALTGVFLALDIVFIRRQFLLFLQWSVISFLVILVPIVVIDSSYYGKMMIAPWNIVMYNIFSSKGPDLYGTEPWTYYFINGILNFNVMFIATLMAPVAVLFSLYANQNLKQKIVIISTVYLWLTVFILQPHKEERFLFPIYPLIPVCGAIAIDCSQKILDIVCSKIFLHVIRSMKKISASSIWDYRRLVSRVGLAAILISSLMGCSRILALHYGFRAPFDLYFHLHREASSGESPFLNVEKNLTICYGKEWHRFPASFLVPSLNWNVRFIQSEFRGQLPSLYPAFDPEGTKRIPQYMNDNNLEEKSRYISPEECDFMVDLIDLDRVTSREPNYSAQTDVWKVVSEHPFLNSAKSHPFFRAFYIPWISAEYTTYDRYVFLRNEKKMLQTNKPAPTKRNRQAGKEFLSDDLL</sequence>
<evidence type="ECO:0000256" key="3">
    <source>
        <dbReference type="ARBA" id="ARBA00007063"/>
    </source>
</evidence>
<proteinExistence type="inferred from homology"/>
<comment type="similarity">
    <text evidence="3 10">Belongs to the glycosyltransferase 22 family.</text>
</comment>
<dbReference type="GO" id="GO:0000026">
    <property type="term" value="F:alpha-1,2-mannosyltransferase activity"/>
    <property type="evidence" value="ECO:0007669"/>
    <property type="project" value="TreeGrafter"/>
</dbReference>
<evidence type="ECO:0000313" key="12">
    <source>
        <dbReference type="EMBL" id="CAG7719440.1"/>
    </source>
</evidence>
<gene>
    <name evidence="12" type="ORF">AFUS01_LOCUS8766</name>
</gene>
<evidence type="ECO:0000256" key="5">
    <source>
        <dbReference type="ARBA" id="ARBA00022679"/>
    </source>
</evidence>
<evidence type="ECO:0000256" key="8">
    <source>
        <dbReference type="ARBA" id="ARBA00022989"/>
    </source>
</evidence>
<keyword evidence="4 10" id="KW-0328">Glycosyltransferase</keyword>
<dbReference type="GO" id="GO:0005789">
    <property type="term" value="C:endoplasmic reticulum membrane"/>
    <property type="evidence" value="ECO:0007669"/>
    <property type="project" value="UniProtKB-SubCell"/>
</dbReference>
<reference evidence="12" key="1">
    <citation type="submission" date="2021-06" db="EMBL/GenBank/DDBJ databases">
        <authorList>
            <person name="Hodson N. C."/>
            <person name="Mongue J. A."/>
            <person name="Jaron S. K."/>
        </authorList>
    </citation>
    <scope>NUCLEOTIDE SEQUENCE</scope>
</reference>
<dbReference type="Pfam" id="PF03901">
    <property type="entry name" value="Glyco_transf_22"/>
    <property type="match status" value="1"/>
</dbReference>
<evidence type="ECO:0000313" key="13">
    <source>
        <dbReference type="Proteomes" id="UP000708208"/>
    </source>
</evidence>
<dbReference type="InterPro" id="IPR005599">
    <property type="entry name" value="GPI_mannosylTrfase"/>
</dbReference>
<feature type="transmembrane region" description="Helical" evidence="10">
    <location>
        <begin position="379"/>
        <end position="403"/>
    </location>
</feature>
<dbReference type="OrthoDB" id="497541at2759"/>
<comment type="pathway">
    <text evidence="2">Protein modification; protein glycosylation.</text>
</comment>
<feature type="transmembrane region" description="Helical" evidence="10">
    <location>
        <begin position="412"/>
        <end position="433"/>
    </location>
</feature>
<protein>
    <recommendedName>
        <fullName evidence="10">Mannosyltransferase</fullName>
        <ecNumber evidence="10">2.4.1.-</ecNumber>
    </recommendedName>
</protein>
<dbReference type="PANTHER" id="PTHR22760">
    <property type="entry name" value="GLYCOSYLTRANSFERASE"/>
    <property type="match status" value="1"/>
</dbReference>
<evidence type="ECO:0000256" key="7">
    <source>
        <dbReference type="ARBA" id="ARBA00022824"/>
    </source>
</evidence>
<evidence type="ECO:0000256" key="1">
    <source>
        <dbReference type="ARBA" id="ARBA00004477"/>
    </source>
</evidence>
<keyword evidence="9 10" id="KW-0472">Membrane</keyword>
<comment type="subcellular location">
    <subcellularLocation>
        <location evidence="1 10">Endoplasmic reticulum membrane</location>
        <topology evidence="1 10">Multi-pass membrane protein</topology>
    </subcellularLocation>
</comment>
<evidence type="ECO:0000256" key="2">
    <source>
        <dbReference type="ARBA" id="ARBA00004922"/>
    </source>
</evidence>
<keyword evidence="8 10" id="KW-1133">Transmembrane helix</keyword>